<name>A0A7C1NML0_UNCKA</name>
<feature type="non-terminal residue" evidence="1">
    <location>
        <position position="1"/>
    </location>
</feature>
<organism evidence="1">
    <name type="scientific">candidate division WWE3 bacterium</name>
    <dbReference type="NCBI Taxonomy" id="2053526"/>
    <lineage>
        <taxon>Bacteria</taxon>
        <taxon>Katanobacteria</taxon>
    </lineage>
</organism>
<gene>
    <name evidence="1" type="ORF">ENI09_01920</name>
</gene>
<sequence>TGDAQDIDVVGSKAYVVTKKNGSAGEFFILSLSNPVAPVQQGEYEVGDHVNAVAVSGNFAYLATSKSGEELVVVNISNPSSPTTAAIVDVPNVSQALDVDVSGSYVYFVTPSSTGGGEFYIYDISNPSDPIFKSGFELGSHVYGVYISGSRAYLSSSKVDKELVILDVSNPVSPAEIGSFNIPLAGANGQSIFYAGGVVHLTTRANGGGIAEYYLLEASDPENINLIGSYDVSDRTNGVEAGVGFSLLATEKADEELMIIDTSNPSTPQKVFSLDLEGDATGVALAECYAYFTSADDGEEVKVVAP</sequence>
<evidence type="ECO:0008006" key="2">
    <source>
        <dbReference type="Google" id="ProtNLM"/>
    </source>
</evidence>
<protein>
    <recommendedName>
        <fullName evidence="2">LVIVD repeat-containing protein</fullName>
    </recommendedName>
</protein>
<dbReference type="InterPro" id="IPR013211">
    <property type="entry name" value="LVIVD"/>
</dbReference>
<dbReference type="EMBL" id="DRHH01000082">
    <property type="protein sequence ID" value="HEB14146.1"/>
    <property type="molecule type" value="Genomic_DNA"/>
</dbReference>
<dbReference type="SUPFAM" id="SSF75011">
    <property type="entry name" value="3-carboxy-cis,cis-mucoante lactonizing enzyme"/>
    <property type="match status" value="1"/>
</dbReference>
<reference evidence="1" key="1">
    <citation type="journal article" date="2020" name="mSystems">
        <title>Genome- and Community-Level Interaction Insights into Carbon Utilization and Element Cycling Functions of Hydrothermarchaeota in Hydrothermal Sediment.</title>
        <authorList>
            <person name="Zhou Z."/>
            <person name="Liu Y."/>
            <person name="Xu W."/>
            <person name="Pan J."/>
            <person name="Luo Z.H."/>
            <person name="Li M."/>
        </authorList>
    </citation>
    <scope>NUCLEOTIDE SEQUENCE [LARGE SCALE GENOMIC DNA]</scope>
    <source>
        <strain evidence="1">HyVt-365</strain>
    </source>
</reference>
<proteinExistence type="predicted"/>
<accession>A0A7C1NML0</accession>
<dbReference type="Proteomes" id="UP000885744">
    <property type="component" value="Unassembled WGS sequence"/>
</dbReference>
<dbReference type="AlphaFoldDB" id="A0A7C1NML0"/>
<comment type="caution">
    <text evidence="1">The sequence shown here is derived from an EMBL/GenBank/DDBJ whole genome shotgun (WGS) entry which is preliminary data.</text>
</comment>
<evidence type="ECO:0000313" key="1">
    <source>
        <dbReference type="EMBL" id="HEB14146.1"/>
    </source>
</evidence>
<dbReference type="Pfam" id="PF08309">
    <property type="entry name" value="LVIVD"/>
    <property type="match status" value="5"/>
</dbReference>